<dbReference type="EMBL" id="JAENHP010000001">
    <property type="protein sequence ID" value="MBM2614502.1"/>
    <property type="molecule type" value="Genomic_DNA"/>
</dbReference>
<keyword evidence="2" id="KW-1185">Reference proteome</keyword>
<sequence length="168" mass="17610">MIKVRLALVGALAAGSLSGCGVGSLLDYGCSDRDVRLGPVLAQEPVLAEQPDGAIRLGDFSGCDDDDGFAYAGRSYRSDLSRDEVLTFYRAAAEKHGWTWAGDGTPVPSTGLVISAAQACFTKVIDDADAHLSVWFPADFNGVPGEPDAPADEYGLDLRASHDGAAWC</sequence>
<gene>
    <name evidence="1" type="ORF">JIG36_02885</name>
</gene>
<reference evidence="1 2" key="1">
    <citation type="submission" date="2021-01" db="EMBL/GenBank/DDBJ databases">
        <title>Actinoplanes sp. nov. LDG1-06 isolated from lichen.</title>
        <authorList>
            <person name="Saeng-In P."/>
            <person name="Phongsopitanun W."/>
            <person name="Kanchanasin P."/>
            <person name="Yuki M."/>
            <person name="Kudo T."/>
            <person name="Ohkuma M."/>
            <person name="Tanasupawat S."/>
        </authorList>
    </citation>
    <scope>NUCLEOTIDE SEQUENCE [LARGE SCALE GENOMIC DNA]</scope>
    <source>
        <strain evidence="1 2">LDG1-06</strain>
    </source>
</reference>
<dbReference type="RefSeq" id="WP_203374387.1">
    <property type="nucleotide sequence ID" value="NZ_JAENHP010000001.1"/>
</dbReference>
<evidence type="ECO:0008006" key="3">
    <source>
        <dbReference type="Google" id="ProtNLM"/>
    </source>
</evidence>
<accession>A0ABS2A3S7</accession>
<dbReference type="PROSITE" id="PS51257">
    <property type="entry name" value="PROKAR_LIPOPROTEIN"/>
    <property type="match status" value="1"/>
</dbReference>
<proteinExistence type="predicted"/>
<dbReference type="Proteomes" id="UP000632138">
    <property type="component" value="Unassembled WGS sequence"/>
</dbReference>
<comment type="caution">
    <text evidence="1">The sequence shown here is derived from an EMBL/GenBank/DDBJ whole genome shotgun (WGS) entry which is preliminary data.</text>
</comment>
<evidence type="ECO:0000313" key="1">
    <source>
        <dbReference type="EMBL" id="MBM2614502.1"/>
    </source>
</evidence>
<name>A0ABS2A3S7_9ACTN</name>
<evidence type="ECO:0000313" key="2">
    <source>
        <dbReference type="Proteomes" id="UP000632138"/>
    </source>
</evidence>
<organism evidence="1 2">
    <name type="scientific">Paractinoplanes ovalisporus</name>
    <dbReference type="NCBI Taxonomy" id="2810368"/>
    <lineage>
        <taxon>Bacteria</taxon>
        <taxon>Bacillati</taxon>
        <taxon>Actinomycetota</taxon>
        <taxon>Actinomycetes</taxon>
        <taxon>Micromonosporales</taxon>
        <taxon>Micromonosporaceae</taxon>
        <taxon>Paractinoplanes</taxon>
    </lineage>
</organism>
<protein>
    <recommendedName>
        <fullName evidence="3">Lipoprotein</fullName>
    </recommendedName>
</protein>